<evidence type="ECO:0000313" key="2">
    <source>
        <dbReference type="Proteomes" id="UP000003490"/>
    </source>
</evidence>
<dbReference type="HOGENOM" id="CLU_3268051_0_0_9"/>
<reference evidence="1 2" key="2">
    <citation type="submission" date="2007-08" db="EMBL/GenBank/DDBJ databases">
        <authorList>
            <person name="Fulton L."/>
            <person name="Clifton S."/>
            <person name="Fulton B."/>
            <person name="Xu J."/>
            <person name="Minx P."/>
            <person name="Pepin K.H."/>
            <person name="Johnson M."/>
            <person name="Thiruvilangam P."/>
            <person name="Bhonagiri V."/>
            <person name="Nash W.E."/>
            <person name="Wang C."/>
            <person name="Mardis E.R."/>
            <person name="Wilson R.K."/>
        </authorList>
    </citation>
    <scope>NUCLEOTIDE SEQUENCE [LARGE SCALE GENOMIC DNA]</scope>
    <source>
        <strain evidence="1 2">DSM 753</strain>
    </source>
</reference>
<name>A7VPN2_9FIRM</name>
<comment type="caution">
    <text evidence="1">The sequence shown here is derived from an EMBL/GenBank/DDBJ whole genome shotgun (WGS) entry which is preliminary data.</text>
</comment>
<dbReference type="EMBL" id="ABCB02000013">
    <property type="protein sequence ID" value="EDO62694.1"/>
    <property type="molecule type" value="Genomic_DNA"/>
</dbReference>
<protein>
    <submittedName>
        <fullName evidence="1">Uncharacterized protein</fullName>
    </submittedName>
</protein>
<proteinExistence type="predicted"/>
<dbReference type="Proteomes" id="UP000003490">
    <property type="component" value="Unassembled WGS sequence"/>
</dbReference>
<organism evidence="1 2">
    <name type="scientific">[Clostridium] leptum DSM 753</name>
    <dbReference type="NCBI Taxonomy" id="428125"/>
    <lineage>
        <taxon>Bacteria</taxon>
        <taxon>Bacillati</taxon>
        <taxon>Bacillota</taxon>
        <taxon>Clostridia</taxon>
        <taxon>Eubacteriales</taxon>
        <taxon>Oscillospiraceae</taxon>
        <taxon>Oscillospiraceae incertae sedis</taxon>
    </lineage>
</organism>
<evidence type="ECO:0000313" key="1">
    <source>
        <dbReference type="EMBL" id="EDO62694.1"/>
    </source>
</evidence>
<reference evidence="1 2" key="1">
    <citation type="submission" date="2007-08" db="EMBL/GenBank/DDBJ databases">
        <title>Draft genome sequence of Clostridium leptum (DSM 753).</title>
        <authorList>
            <person name="Sudarsanam P."/>
            <person name="Ley R."/>
            <person name="Guruge J."/>
            <person name="Turnbaugh P.J."/>
            <person name="Mahowald M."/>
            <person name="Liep D."/>
            <person name="Gordon J."/>
        </authorList>
    </citation>
    <scope>NUCLEOTIDE SEQUENCE [LARGE SCALE GENOMIC DNA]</scope>
    <source>
        <strain evidence="1 2">DSM 753</strain>
    </source>
</reference>
<accession>A7VPN2</accession>
<dbReference type="AlphaFoldDB" id="A7VPN2"/>
<sequence length="41" mass="4488">MAFSLSYHNEKSLLSLETEGFLLYANPFLGDGAKQLALQLG</sequence>
<gene>
    <name evidence="1" type="ORF">CLOLEP_00508</name>
</gene>